<reference evidence="1 2" key="1">
    <citation type="submission" date="2020-09" db="EMBL/GenBank/DDBJ databases">
        <title>Draft genome of Gelidibacter salicanalis PAMC21136.</title>
        <authorList>
            <person name="Park H."/>
        </authorList>
    </citation>
    <scope>NUCLEOTIDE SEQUENCE [LARGE SCALE GENOMIC DNA]</scope>
    <source>
        <strain evidence="1 2">PAMC21136</strain>
    </source>
</reference>
<evidence type="ECO:0008006" key="3">
    <source>
        <dbReference type="Google" id="ProtNLM"/>
    </source>
</evidence>
<dbReference type="Proteomes" id="UP000662373">
    <property type="component" value="Unassembled WGS sequence"/>
</dbReference>
<organism evidence="1 2">
    <name type="scientific">Gelidibacter salicanalis</name>
    <dbReference type="NCBI Taxonomy" id="291193"/>
    <lineage>
        <taxon>Bacteria</taxon>
        <taxon>Pseudomonadati</taxon>
        <taxon>Bacteroidota</taxon>
        <taxon>Flavobacteriia</taxon>
        <taxon>Flavobacteriales</taxon>
        <taxon>Flavobacteriaceae</taxon>
        <taxon>Gelidibacter</taxon>
    </lineage>
</organism>
<evidence type="ECO:0000313" key="2">
    <source>
        <dbReference type="Proteomes" id="UP000662373"/>
    </source>
</evidence>
<keyword evidence="2" id="KW-1185">Reference proteome</keyword>
<sequence length="133" mass="15610">MDSFITIRFKRKTAKRFQEFSRTHFKSHTDAMATMLAFFFYNEISPKENFGPTGRTIAVSLNTVETNLLKRLNAIIAIQRDIEKTQTKPALAMLESLFQTEEPKDKTLILEKKFIEEKKTVRFEEKRNTTNEL</sequence>
<dbReference type="RefSeq" id="WP_199598545.1">
    <property type="nucleotide sequence ID" value="NZ_JAEHJZ010000018.1"/>
</dbReference>
<gene>
    <name evidence="1" type="ORF">JEM65_08550</name>
</gene>
<protein>
    <recommendedName>
        <fullName evidence="3">Golgi family protein P55</fullName>
    </recommendedName>
</protein>
<evidence type="ECO:0000313" key="1">
    <source>
        <dbReference type="EMBL" id="MBJ7880696.1"/>
    </source>
</evidence>
<accession>A0A934NHC7</accession>
<proteinExistence type="predicted"/>
<name>A0A934NHC7_9FLAO</name>
<dbReference type="InterPro" id="IPR048012">
    <property type="entry name" value="BfmA-like_N"/>
</dbReference>
<dbReference type="NCBIfam" id="NF041200">
    <property type="entry name" value="mob_BfmA_Nterm"/>
    <property type="match status" value="1"/>
</dbReference>
<comment type="caution">
    <text evidence="1">The sequence shown here is derived from an EMBL/GenBank/DDBJ whole genome shotgun (WGS) entry which is preliminary data.</text>
</comment>
<dbReference type="EMBL" id="JAEHJZ010000018">
    <property type="protein sequence ID" value="MBJ7880696.1"/>
    <property type="molecule type" value="Genomic_DNA"/>
</dbReference>
<dbReference type="AlphaFoldDB" id="A0A934NHC7"/>